<feature type="compositionally biased region" description="Polar residues" evidence="1">
    <location>
        <begin position="77"/>
        <end position="86"/>
    </location>
</feature>
<evidence type="ECO:0000313" key="2">
    <source>
        <dbReference type="EMBL" id="PWA78966.1"/>
    </source>
</evidence>
<comment type="caution">
    <text evidence="2">The sequence shown here is derived from an EMBL/GenBank/DDBJ whole genome shotgun (WGS) entry which is preliminary data.</text>
</comment>
<accession>A0A2U1NZN8</accession>
<gene>
    <name evidence="2" type="ORF">CTI12_AA211910</name>
</gene>
<evidence type="ECO:0000313" key="3">
    <source>
        <dbReference type="Proteomes" id="UP000245207"/>
    </source>
</evidence>
<feature type="compositionally biased region" description="Basic and acidic residues" evidence="1">
    <location>
        <begin position="89"/>
        <end position="104"/>
    </location>
</feature>
<dbReference type="AlphaFoldDB" id="A0A2U1NZN8"/>
<sequence length="134" mass="15625">MIWELKNGYDLTLKDHAATIRRLENQVGKLAQFVCSRDNGELPSTTETNPRDLAHAITTRRGLNYKEPAYPKESETQVKSTPVSEQVNEEDRDKETARIKEKVRTYVPPVPFPGRLKKERERERRLHRASQLIR</sequence>
<protein>
    <recommendedName>
        <fullName evidence="4">Reverse transcriptase domain-containing protein</fullName>
    </recommendedName>
</protein>
<organism evidence="2 3">
    <name type="scientific">Artemisia annua</name>
    <name type="common">Sweet wormwood</name>
    <dbReference type="NCBI Taxonomy" id="35608"/>
    <lineage>
        <taxon>Eukaryota</taxon>
        <taxon>Viridiplantae</taxon>
        <taxon>Streptophyta</taxon>
        <taxon>Embryophyta</taxon>
        <taxon>Tracheophyta</taxon>
        <taxon>Spermatophyta</taxon>
        <taxon>Magnoliopsida</taxon>
        <taxon>eudicotyledons</taxon>
        <taxon>Gunneridae</taxon>
        <taxon>Pentapetalae</taxon>
        <taxon>asterids</taxon>
        <taxon>campanulids</taxon>
        <taxon>Asterales</taxon>
        <taxon>Asteraceae</taxon>
        <taxon>Asteroideae</taxon>
        <taxon>Anthemideae</taxon>
        <taxon>Artemisiinae</taxon>
        <taxon>Artemisia</taxon>
    </lineage>
</organism>
<evidence type="ECO:0008006" key="4">
    <source>
        <dbReference type="Google" id="ProtNLM"/>
    </source>
</evidence>
<feature type="region of interest" description="Disordered" evidence="1">
    <location>
        <begin position="62"/>
        <end position="134"/>
    </location>
</feature>
<name>A0A2U1NZN8_ARTAN</name>
<dbReference type="Proteomes" id="UP000245207">
    <property type="component" value="Unassembled WGS sequence"/>
</dbReference>
<proteinExistence type="predicted"/>
<evidence type="ECO:0000256" key="1">
    <source>
        <dbReference type="SAM" id="MobiDB-lite"/>
    </source>
</evidence>
<keyword evidence="3" id="KW-1185">Reference proteome</keyword>
<dbReference type="EMBL" id="PKPP01001918">
    <property type="protein sequence ID" value="PWA78966.1"/>
    <property type="molecule type" value="Genomic_DNA"/>
</dbReference>
<reference evidence="2 3" key="1">
    <citation type="journal article" date="2018" name="Mol. Plant">
        <title>The genome of Artemisia annua provides insight into the evolution of Asteraceae family and artemisinin biosynthesis.</title>
        <authorList>
            <person name="Shen Q."/>
            <person name="Zhang L."/>
            <person name="Liao Z."/>
            <person name="Wang S."/>
            <person name="Yan T."/>
            <person name="Shi P."/>
            <person name="Liu M."/>
            <person name="Fu X."/>
            <person name="Pan Q."/>
            <person name="Wang Y."/>
            <person name="Lv Z."/>
            <person name="Lu X."/>
            <person name="Zhang F."/>
            <person name="Jiang W."/>
            <person name="Ma Y."/>
            <person name="Chen M."/>
            <person name="Hao X."/>
            <person name="Li L."/>
            <person name="Tang Y."/>
            <person name="Lv G."/>
            <person name="Zhou Y."/>
            <person name="Sun X."/>
            <person name="Brodelius P.E."/>
            <person name="Rose J.K.C."/>
            <person name="Tang K."/>
        </authorList>
    </citation>
    <scope>NUCLEOTIDE SEQUENCE [LARGE SCALE GENOMIC DNA]</scope>
    <source>
        <strain evidence="3">cv. Huhao1</strain>
        <tissue evidence="2">Leaf</tissue>
    </source>
</reference>